<dbReference type="InterPro" id="IPR041115">
    <property type="entry name" value="SLATT_5"/>
</dbReference>
<accession>A0A5Q4Z476</accession>
<proteinExistence type="predicted"/>
<dbReference type="EMBL" id="LR721750">
    <property type="protein sequence ID" value="VVV03795.1"/>
    <property type="molecule type" value="Genomic_DNA"/>
</dbReference>
<keyword evidence="1" id="KW-0812">Transmembrane</keyword>
<evidence type="ECO:0000259" key="2">
    <source>
        <dbReference type="Pfam" id="PF18160"/>
    </source>
</evidence>
<organism evidence="3">
    <name type="scientific">Aliivibrio wodanis</name>
    <dbReference type="NCBI Taxonomy" id="80852"/>
    <lineage>
        <taxon>Bacteria</taxon>
        <taxon>Pseudomonadati</taxon>
        <taxon>Pseudomonadota</taxon>
        <taxon>Gammaproteobacteria</taxon>
        <taxon>Vibrionales</taxon>
        <taxon>Vibrionaceae</taxon>
        <taxon>Aliivibrio</taxon>
    </lineage>
</organism>
<name>A0A5Q4Z476_9GAMM</name>
<reference evidence="3" key="1">
    <citation type="submission" date="2019-09" db="EMBL/GenBank/DDBJ databases">
        <authorList>
            <person name="Hjerde E."/>
        </authorList>
    </citation>
    <scope>NUCLEOTIDE SEQUENCE</scope>
    <source>
        <strain evidence="3">06/09/160</strain>
    </source>
</reference>
<feature type="domain" description="SMODS and SLOG-associating 2TM effector" evidence="2">
    <location>
        <begin position="5"/>
        <end position="192"/>
    </location>
</feature>
<dbReference type="NCBIfam" id="NF033631">
    <property type="entry name" value="SLATT_5"/>
    <property type="match status" value="1"/>
</dbReference>
<evidence type="ECO:0000313" key="3">
    <source>
        <dbReference type="EMBL" id="VVV03795.1"/>
    </source>
</evidence>
<gene>
    <name evidence="3" type="ORF">AW0309160_01178</name>
</gene>
<sequence>MIDTNSFKKRIKTTAYAKFDAHKRYERLNNTSLFALTSASSLLIFVSIFNKFIADFCLFVNPSRVELFSIVVSIIILILSLVVSFASYSLKSERALRSGNEMIDLHDRLELCSDDEKNKSIINEYIVLRKSADNHKRFHYTRGRLERKSEKNIDDLKPSDYPTKIEKLEYWAPIIMYYLVSLFAITLFLIMSIVVF</sequence>
<feature type="transmembrane region" description="Helical" evidence="1">
    <location>
        <begin position="65"/>
        <end position="88"/>
    </location>
</feature>
<evidence type="ECO:0000256" key="1">
    <source>
        <dbReference type="SAM" id="Phobius"/>
    </source>
</evidence>
<feature type="transmembrane region" description="Helical" evidence="1">
    <location>
        <begin position="174"/>
        <end position="195"/>
    </location>
</feature>
<protein>
    <recommendedName>
        <fullName evidence="2">SMODS and SLOG-associating 2TM effector domain-containing protein</fullName>
    </recommendedName>
</protein>
<keyword evidence="1" id="KW-0472">Membrane</keyword>
<dbReference type="AlphaFoldDB" id="A0A5Q4Z476"/>
<feature type="transmembrane region" description="Helical" evidence="1">
    <location>
        <begin position="33"/>
        <end position="53"/>
    </location>
</feature>
<dbReference type="Pfam" id="PF18160">
    <property type="entry name" value="SLATT_5"/>
    <property type="match status" value="1"/>
</dbReference>
<keyword evidence="1" id="KW-1133">Transmembrane helix</keyword>